<dbReference type="EMBL" id="SPHZ02000011">
    <property type="protein sequence ID" value="KAF0894014.1"/>
    <property type="molecule type" value="Genomic_DNA"/>
</dbReference>
<keyword evidence="2" id="KW-1185">Reference proteome</keyword>
<proteinExistence type="predicted"/>
<evidence type="ECO:0000313" key="1">
    <source>
        <dbReference type="EMBL" id="KAF0894014.1"/>
    </source>
</evidence>
<gene>
    <name evidence="1" type="ORF">E2562_033798</name>
</gene>
<accession>A0A6G1C2B9</accession>
<reference evidence="1 2" key="1">
    <citation type="submission" date="2019-11" db="EMBL/GenBank/DDBJ databases">
        <title>Whole genome sequence of Oryza granulata.</title>
        <authorList>
            <person name="Li W."/>
        </authorList>
    </citation>
    <scope>NUCLEOTIDE SEQUENCE [LARGE SCALE GENOMIC DNA]</scope>
    <source>
        <strain evidence="2">cv. Menghai</strain>
        <tissue evidence="1">Leaf</tissue>
    </source>
</reference>
<evidence type="ECO:0000313" key="2">
    <source>
        <dbReference type="Proteomes" id="UP000479710"/>
    </source>
</evidence>
<sequence>MDGDEGMVDVAGGVGGGDCEATRWMWMKTRIWRRAGWIGARRGGWRRWGVRTTGCTTAGGVASGDTTKAGRDVELTFRLFRVGLYTEKGI</sequence>
<dbReference type="AlphaFoldDB" id="A0A6G1C2B9"/>
<comment type="caution">
    <text evidence="1">The sequence shown here is derived from an EMBL/GenBank/DDBJ whole genome shotgun (WGS) entry which is preliminary data.</text>
</comment>
<name>A0A6G1C2B9_9ORYZ</name>
<organism evidence="1 2">
    <name type="scientific">Oryza meyeriana var. granulata</name>
    <dbReference type="NCBI Taxonomy" id="110450"/>
    <lineage>
        <taxon>Eukaryota</taxon>
        <taxon>Viridiplantae</taxon>
        <taxon>Streptophyta</taxon>
        <taxon>Embryophyta</taxon>
        <taxon>Tracheophyta</taxon>
        <taxon>Spermatophyta</taxon>
        <taxon>Magnoliopsida</taxon>
        <taxon>Liliopsida</taxon>
        <taxon>Poales</taxon>
        <taxon>Poaceae</taxon>
        <taxon>BOP clade</taxon>
        <taxon>Oryzoideae</taxon>
        <taxon>Oryzeae</taxon>
        <taxon>Oryzinae</taxon>
        <taxon>Oryza</taxon>
        <taxon>Oryza meyeriana</taxon>
    </lineage>
</organism>
<protein>
    <submittedName>
        <fullName evidence="1">Uncharacterized protein</fullName>
    </submittedName>
</protein>
<dbReference type="Proteomes" id="UP000479710">
    <property type="component" value="Unassembled WGS sequence"/>
</dbReference>